<dbReference type="KEGG" id="kdj:28969554"/>
<organism evidence="3">
    <name type="scientific">Kwoniella dejecticola CBS 10117</name>
    <dbReference type="NCBI Taxonomy" id="1296121"/>
    <lineage>
        <taxon>Eukaryota</taxon>
        <taxon>Fungi</taxon>
        <taxon>Dikarya</taxon>
        <taxon>Basidiomycota</taxon>
        <taxon>Agaricomycotina</taxon>
        <taxon>Tremellomycetes</taxon>
        <taxon>Tremellales</taxon>
        <taxon>Cryptococcaceae</taxon>
        <taxon>Kwoniella</taxon>
    </lineage>
</organism>
<feature type="region of interest" description="Disordered" evidence="2">
    <location>
        <begin position="142"/>
        <end position="261"/>
    </location>
</feature>
<name>A0A1A6A0I4_9TREE</name>
<protein>
    <submittedName>
        <fullName evidence="3">Uncharacterized protein</fullName>
    </submittedName>
</protein>
<keyword evidence="5" id="KW-1185">Reference proteome</keyword>
<feature type="region of interest" description="Disordered" evidence="2">
    <location>
        <begin position="494"/>
        <end position="515"/>
    </location>
</feature>
<feature type="region of interest" description="Disordered" evidence="2">
    <location>
        <begin position="318"/>
        <end position="342"/>
    </location>
</feature>
<dbReference type="VEuPathDB" id="FungiDB:I303_05855"/>
<accession>A0A1A6A0I4</accession>
<reference evidence="4" key="3">
    <citation type="submission" date="2024-02" db="EMBL/GenBank/DDBJ databases">
        <title>Comparative genomics of Cryptococcus and Kwoniella reveals pathogenesis evolution and contrasting modes of karyotype evolution via chromosome fusion or intercentromeric recombination.</title>
        <authorList>
            <person name="Coelho M.A."/>
            <person name="David-Palma M."/>
            <person name="Shea T."/>
            <person name="Bowers K."/>
            <person name="McGinley-Smith S."/>
            <person name="Mohammad A.W."/>
            <person name="Gnirke A."/>
            <person name="Yurkov A.M."/>
            <person name="Nowrousian M."/>
            <person name="Sun S."/>
            <person name="Cuomo C.A."/>
            <person name="Heitman J."/>
        </authorList>
    </citation>
    <scope>NUCLEOTIDE SEQUENCE</scope>
    <source>
        <strain evidence="4">CBS 10117</strain>
    </source>
</reference>
<evidence type="ECO:0000313" key="5">
    <source>
        <dbReference type="Proteomes" id="UP000078595"/>
    </source>
</evidence>
<evidence type="ECO:0000313" key="4">
    <source>
        <dbReference type="EMBL" id="WWC63234.1"/>
    </source>
</evidence>
<dbReference type="OrthoDB" id="10646594at2759"/>
<dbReference type="EMBL" id="CP144536">
    <property type="protein sequence ID" value="WWC63234.1"/>
    <property type="molecule type" value="Genomic_DNA"/>
</dbReference>
<reference evidence="3" key="1">
    <citation type="submission" date="2013-07" db="EMBL/GenBank/DDBJ databases">
        <title>The Genome Sequence of Cryptococcus dejecticola CBS10117.</title>
        <authorList>
            <consortium name="The Broad Institute Genome Sequencing Platform"/>
            <person name="Cuomo C."/>
            <person name="Litvintseva A."/>
            <person name="Chen Y."/>
            <person name="Heitman J."/>
            <person name="Sun S."/>
            <person name="Springer D."/>
            <person name="Dromer F."/>
            <person name="Young S.K."/>
            <person name="Zeng Q."/>
            <person name="Gargeya S."/>
            <person name="Fitzgerald M."/>
            <person name="Abouelleil A."/>
            <person name="Alvarado L."/>
            <person name="Berlin A.M."/>
            <person name="Chapman S.B."/>
            <person name="Dewar J."/>
            <person name="Goldberg J."/>
            <person name="Griggs A."/>
            <person name="Gujja S."/>
            <person name="Hansen M."/>
            <person name="Howarth C."/>
            <person name="Imamovic A."/>
            <person name="Larimer J."/>
            <person name="McCowan C."/>
            <person name="Murphy C."/>
            <person name="Pearson M."/>
            <person name="Priest M."/>
            <person name="Roberts A."/>
            <person name="Saif S."/>
            <person name="Shea T."/>
            <person name="Sykes S."/>
            <person name="Wortman J."/>
            <person name="Nusbaum C."/>
            <person name="Birren B."/>
        </authorList>
    </citation>
    <scope>NUCLEOTIDE SEQUENCE [LARGE SCALE GENOMIC DNA]</scope>
    <source>
        <strain evidence="3">CBS 10117</strain>
    </source>
</reference>
<feature type="coiled-coil region" evidence="1">
    <location>
        <begin position="416"/>
        <end position="443"/>
    </location>
</feature>
<feature type="compositionally biased region" description="Low complexity" evidence="2">
    <location>
        <begin position="216"/>
        <end position="231"/>
    </location>
</feature>
<gene>
    <name evidence="3" type="ORF">I303_05855</name>
    <name evidence="4" type="ORF">I303_105834</name>
</gene>
<feature type="compositionally biased region" description="Basic and acidic residues" evidence="2">
    <location>
        <begin position="156"/>
        <end position="174"/>
    </location>
</feature>
<feature type="compositionally biased region" description="Polar residues" evidence="2">
    <location>
        <begin position="203"/>
        <end position="215"/>
    </location>
</feature>
<evidence type="ECO:0000256" key="1">
    <source>
        <dbReference type="SAM" id="Coils"/>
    </source>
</evidence>
<dbReference type="AlphaFoldDB" id="A0A1A6A0I4"/>
<dbReference type="EMBL" id="KI894033">
    <property type="protein sequence ID" value="OBR83575.1"/>
    <property type="molecule type" value="Genomic_DNA"/>
</dbReference>
<dbReference type="RefSeq" id="XP_018261417.1">
    <property type="nucleotide sequence ID" value="XM_018409145.1"/>
</dbReference>
<sequence>MKSNPICPVPSKADIEPLLGLPHTALLKAINELVFLKGYQYVIARGGRPSKSDPSLILTCDHHGKKTRTKTGYFKSNCQHKIVFQPKSGSATQKVGDGSWEIDWAGSGSGQTSSGVGGVPGVPGVPGVSGVGEVPLEGFLGVLSPHNHPKKGLRPLKVDQEEEIRKSPWIKRPETSSTGKNEAQNSIEGDILENNKKSIDTPARTNRITALPVSQASTELSSPPSETSASLQHGKSGNSQADAIIIDPDSDDDDEHDPGQSYSLRHVLDVEGGGYHPFDRLSGEISDSSTVSESAKSAQAQIPQEYVAQEIISHPEACEEKEDSKTAENGAITGQDDVENNGDDENIAVEPMVMDLSQSALETKLGSSVMIDFNPNADLDENDTGKNLMEHKSEFAAVQAVKCEADEKENPNKEELERFRKANQDAESRLRAQEEELAALRSINIKLTGQLTSFQEHREQERNRLILEIDELVVELMVLDPEEDWDQTHEAVVREGKRKVEGLDTRDKKKAKVET</sequence>
<reference evidence="4" key="2">
    <citation type="submission" date="2013-07" db="EMBL/GenBank/DDBJ databases">
        <authorList>
            <consortium name="The Broad Institute Genome Sequencing Platform"/>
            <person name="Cuomo C."/>
            <person name="Litvintseva A."/>
            <person name="Chen Y."/>
            <person name="Heitman J."/>
            <person name="Sun S."/>
            <person name="Springer D."/>
            <person name="Dromer F."/>
            <person name="Young S.K."/>
            <person name="Zeng Q."/>
            <person name="Gargeya S."/>
            <person name="Fitzgerald M."/>
            <person name="Abouelleil A."/>
            <person name="Alvarado L."/>
            <person name="Berlin A.M."/>
            <person name="Chapman S.B."/>
            <person name="Dewar J."/>
            <person name="Goldberg J."/>
            <person name="Griggs A."/>
            <person name="Gujja S."/>
            <person name="Hansen M."/>
            <person name="Howarth C."/>
            <person name="Imamovic A."/>
            <person name="Larimer J."/>
            <person name="McCowan C."/>
            <person name="Murphy C."/>
            <person name="Pearson M."/>
            <person name="Priest M."/>
            <person name="Roberts A."/>
            <person name="Saif S."/>
            <person name="Shea T."/>
            <person name="Sykes S."/>
            <person name="Wortman J."/>
            <person name="Nusbaum C."/>
            <person name="Birren B."/>
        </authorList>
    </citation>
    <scope>NUCLEOTIDE SEQUENCE</scope>
    <source>
        <strain evidence="4">CBS 10117</strain>
    </source>
</reference>
<evidence type="ECO:0000313" key="3">
    <source>
        <dbReference type="EMBL" id="OBR83575.1"/>
    </source>
</evidence>
<keyword evidence="1" id="KW-0175">Coiled coil</keyword>
<dbReference type="Proteomes" id="UP000078595">
    <property type="component" value="Chromosome 7"/>
</dbReference>
<feature type="compositionally biased region" description="Polar residues" evidence="2">
    <location>
        <begin position="175"/>
        <end position="187"/>
    </location>
</feature>
<proteinExistence type="predicted"/>
<evidence type="ECO:0000256" key="2">
    <source>
        <dbReference type="SAM" id="MobiDB-lite"/>
    </source>
</evidence>
<dbReference type="GeneID" id="28969554"/>